<protein>
    <submittedName>
        <fullName evidence="3">Imidazolonepropionase-like amidohydrolase</fullName>
    </submittedName>
</protein>
<feature type="region of interest" description="Disordered" evidence="1">
    <location>
        <begin position="1"/>
        <end position="67"/>
    </location>
</feature>
<name>A0ABS4YYZ1_9MICC</name>
<keyword evidence="4" id="KW-1185">Reference proteome</keyword>
<dbReference type="InterPro" id="IPR011059">
    <property type="entry name" value="Metal-dep_hydrolase_composite"/>
</dbReference>
<dbReference type="SUPFAM" id="SSF51338">
    <property type="entry name" value="Composite domain of metallo-dependent hydrolases"/>
    <property type="match status" value="1"/>
</dbReference>
<sequence length="473" mass="49330">MSSSQPTPTPGFIPGRVTRRAAAPAGKPGSIPMKPAGAAAGSAGAGAAKPVKGGKKPVPAAAKKPDTATISATIREAAAAAKKRVLAITNAHVVPVEGAPFEGTVLVEGGKILGLGASVQVPEGADVLDAKGQWLLPGFIDAHVHLGMDPEGELGSTSDVNEMTDPVMAAVRAIDAVDPFDPGFDDALAGGITAVNVNPGSGNPIGGLAVAMHTHGRYIEEMVLRSPSGLKSALGENPKRVYGEKKKTPSTRLGTALVIRQAFMAAQNWMALPEPRPRDAQMEALAMVLRREIPWRQHCHRADDVATAIRLADEFGYDLVIDHGTEAHVLADVLAERGTPVLIGPLFTSKSKPELRARSIANPGRLAGAGVEISIITDHPVVPINFLVHQATFAVREGLDRDVALRAITINPAKVLGLDARIGSLKVGKDADLVLWSGDPLDVMQRATQVFIGGKPVYTYDAATRLGVSASRV</sequence>
<dbReference type="InterPro" id="IPR032466">
    <property type="entry name" value="Metal_Hydrolase"/>
</dbReference>
<evidence type="ECO:0000256" key="1">
    <source>
        <dbReference type="SAM" id="MobiDB-lite"/>
    </source>
</evidence>
<dbReference type="InterPro" id="IPR006680">
    <property type="entry name" value="Amidohydro-rel"/>
</dbReference>
<dbReference type="PANTHER" id="PTHR43135">
    <property type="entry name" value="ALPHA-D-RIBOSE 1-METHYLPHOSPHONATE 5-TRIPHOSPHATE DIPHOSPHATASE"/>
    <property type="match status" value="1"/>
</dbReference>
<evidence type="ECO:0000259" key="2">
    <source>
        <dbReference type="Pfam" id="PF01979"/>
    </source>
</evidence>
<organism evidence="3 4">
    <name type="scientific">Arthrobacter stackebrandtii</name>
    <dbReference type="NCBI Taxonomy" id="272161"/>
    <lineage>
        <taxon>Bacteria</taxon>
        <taxon>Bacillati</taxon>
        <taxon>Actinomycetota</taxon>
        <taxon>Actinomycetes</taxon>
        <taxon>Micrococcales</taxon>
        <taxon>Micrococcaceae</taxon>
        <taxon>Arthrobacter</taxon>
    </lineage>
</organism>
<dbReference type="Gene3D" id="3.20.20.140">
    <property type="entry name" value="Metal-dependent hydrolases"/>
    <property type="match status" value="1"/>
</dbReference>
<proteinExistence type="predicted"/>
<dbReference type="Proteomes" id="UP000711614">
    <property type="component" value="Unassembled WGS sequence"/>
</dbReference>
<dbReference type="CDD" id="cd01309">
    <property type="entry name" value="Met_dep_hydrolase_C"/>
    <property type="match status" value="1"/>
</dbReference>
<reference evidence="3 4" key="1">
    <citation type="submission" date="2021-03" db="EMBL/GenBank/DDBJ databases">
        <title>Sequencing the genomes of 1000 actinobacteria strains.</title>
        <authorList>
            <person name="Klenk H.-P."/>
        </authorList>
    </citation>
    <scope>NUCLEOTIDE SEQUENCE [LARGE SCALE GENOMIC DNA]</scope>
    <source>
        <strain evidence="3 4">DSM 16005</strain>
    </source>
</reference>
<dbReference type="RefSeq" id="WP_245346483.1">
    <property type="nucleotide sequence ID" value="NZ_JAGIOI010000001.1"/>
</dbReference>
<comment type="caution">
    <text evidence="3">The sequence shown here is derived from an EMBL/GenBank/DDBJ whole genome shotgun (WGS) entry which is preliminary data.</text>
</comment>
<accession>A0ABS4YYZ1</accession>
<dbReference type="EMBL" id="JAGIOI010000001">
    <property type="protein sequence ID" value="MBP2413218.1"/>
    <property type="molecule type" value="Genomic_DNA"/>
</dbReference>
<dbReference type="Pfam" id="PF01979">
    <property type="entry name" value="Amidohydro_1"/>
    <property type="match status" value="1"/>
</dbReference>
<feature type="compositionally biased region" description="Low complexity" evidence="1">
    <location>
        <begin position="34"/>
        <end position="67"/>
    </location>
</feature>
<dbReference type="InterPro" id="IPR051781">
    <property type="entry name" value="Metallo-dep_Hydrolase"/>
</dbReference>
<gene>
    <name evidence="3" type="ORF">JOF48_002017</name>
</gene>
<dbReference type="SUPFAM" id="SSF51556">
    <property type="entry name" value="Metallo-dependent hydrolases"/>
    <property type="match status" value="1"/>
</dbReference>
<evidence type="ECO:0000313" key="3">
    <source>
        <dbReference type="EMBL" id="MBP2413218.1"/>
    </source>
</evidence>
<evidence type="ECO:0000313" key="4">
    <source>
        <dbReference type="Proteomes" id="UP000711614"/>
    </source>
</evidence>
<dbReference type="PANTHER" id="PTHR43135:SF3">
    <property type="entry name" value="ALPHA-D-RIBOSE 1-METHYLPHOSPHONATE 5-TRIPHOSPHATE DIPHOSPHATASE"/>
    <property type="match status" value="1"/>
</dbReference>
<feature type="domain" description="Amidohydrolase-related" evidence="2">
    <location>
        <begin position="135"/>
        <end position="455"/>
    </location>
</feature>